<dbReference type="Proteomes" id="UP001159363">
    <property type="component" value="Chromosome 5"/>
</dbReference>
<dbReference type="Pfam" id="PF03564">
    <property type="entry name" value="DUF1759"/>
    <property type="match status" value="1"/>
</dbReference>
<organism evidence="1 2">
    <name type="scientific">Dryococelus australis</name>
    <dbReference type="NCBI Taxonomy" id="614101"/>
    <lineage>
        <taxon>Eukaryota</taxon>
        <taxon>Metazoa</taxon>
        <taxon>Ecdysozoa</taxon>
        <taxon>Arthropoda</taxon>
        <taxon>Hexapoda</taxon>
        <taxon>Insecta</taxon>
        <taxon>Pterygota</taxon>
        <taxon>Neoptera</taxon>
        <taxon>Polyneoptera</taxon>
        <taxon>Phasmatodea</taxon>
        <taxon>Verophasmatodea</taxon>
        <taxon>Anareolatae</taxon>
        <taxon>Phasmatidae</taxon>
        <taxon>Eurycanthinae</taxon>
        <taxon>Dryococelus</taxon>
    </lineage>
</organism>
<name>A0ABQ9HCC4_9NEOP</name>
<protein>
    <submittedName>
        <fullName evidence="1">Uncharacterized protein</fullName>
    </submittedName>
</protein>
<reference evidence="1 2" key="1">
    <citation type="submission" date="2023-02" db="EMBL/GenBank/DDBJ databases">
        <title>LHISI_Scaffold_Assembly.</title>
        <authorList>
            <person name="Stuart O.P."/>
            <person name="Cleave R."/>
            <person name="Magrath M.J.L."/>
            <person name="Mikheyev A.S."/>
        </authorList>
    </citation>
    <scope>NUCLEOTIDE SEQUENCE [LARGE SCALE GENOMIC DNA]</scope>
    <source>
        <strain evidence="1">Daus_M_001</strain>
        <tissue evidence="1">Leg muscle</tissue>
    </source>
</reference>
<evidence type="ECO:0000313" key="2">
    <source>
        <dbReference type="Proteomes" id="UP001159363"/>
    </source>
</evidence>
<gene>
    <name evidence="1" type="ORF">PR048_018390</name>
</gene>
<proteinExistence type="predicted"/>
<comment type="caution">
    <text evidence="1">The sequence shown here is derived from an EMBL/GenBank/DDBJ whole genome shotgun (WGS) entry which is preliminary data.</text>
</comment>
<sequence>MFRETNHIVRKETLTLPLTGKNFEVKWLLLTKRYDKKRVIMTLHLNSLLDVPTVPVENNSALHSFLSTINEPVS</sequence>
<dbReference type="EMBL" id="JARBHB010000006">
    <property type="protein sequence ID" value="KAJ8881904.1"/>
    <property type="molecule type" value="Genomic_DNA"/>
</dbReference>
<evidence type="ECO:0000313" key="1">
    <source>
        <dbReference type="EMBL" id="KAJ8881904.1"/>
    </source>
</evidence>
<keyword evidence="2" id="KW-1185">Reference proteome</keyword>
<dbReference type="InterPro" id="IPR005312">
    <property type="entry name" value="DUF1759"/>
</dbReference>
<accession>A0ABQ9HCC4</accession>